<dbReference type="Gene3D" id="2.60.40.10">
    <property type="entry name" value="Immunoglobulins"/>
    <property type="match status" value="1"/>
</dbReference>
<feature type="region of interest" description="Disordered" evidence="7">
    <location>
        <begin position="1"/>
        <end position="21"/>
    </location>
</feature>
<dbReference type="CDD" id="cd16913">
    <property type="entry name" value="YkuD_like"/>
    <property type="match status" value="1"/>
</dbReference>
<dbReference type="InterPro" id="IPR013783">
    <property type="entry name" value="Ig-like_fold"/>
</dbReference>
<comment type="pathway">
    <text evidence="1 6">Cell wall biogenesis; peptidoglycan biosynthesis.</text>
</comment>
<feature type="domain" description="L,D-TPase catalytic" evidence="8">
    <location>
        <begin position="184"/>
        <end position="292"/>
    </location>
</feature>
<keyword evidence="2" id="KW-0808">Transferase</keyword>
<evidence type="ECO:0000259" key="8">
    <source>
        <dbReference type="PROSITE" id="PS52029"/>
    </source>
</evidence>
<gene>
    <name evidence="9" type="ORF">CVT63_03030</name>
</gene>
<keyword evidence="5 6" id="KW-0961">Cell wall biogenesis/degradation</keyword>
<dbReference type="Pfam" id="PF03734">
    <property type="entry name" value="YkuD"/>
    <property type="match status" value="1"/>
</dbReference>
<protein>
    <recommendedName>
        <fullName evidence="8">L,D-TPase catalytic domain-containing protein</fullName>
    </recommendedName>
</protein>
<feature type="active site" description="Proton donor/acceptor" evidence="6">
    <location>
        <position position="246"/>
    </location>
</feature>
<feature type="compositionally biased region" description="Basic residues" evidence="7">
    <location>
        <begin position="1"/>
        <end position="16"/>
    </location>
</feature>
<organism evidence="9 10">
    <name type="scientific">Candidatus Anoxymicrobium japonicum</name>
    <dbReference type="NCBI Taxonomy" id="2013648"/>
    <lineage>
        <taxon>Bacteria</taxon>
        <taxon>Bacillati</taxon>
        <taxon>Actinomycetota</taxon>
        <taxon>Candidatus Geothermincolia</taxon>
        <taxon>Candidatus Geothermincolales</taxon>
        <taxon>Candidatus Anoxymicrobiaceae</taxon>
        <taxon>Candidatus Anoxymicrobium</taxon>
    </lineage>
</organism>
<evidence type="ECO:0000313" key="9">
    <source>
        <dbReference type="EMBL" id="PKQ28398.1"/>
    </source>
</evidence>
<evidence type="ECO:0000256" key="4">
    <source>
        <dbReference type="ARBA" id="ARBA00022984"/>
    </source>
</evidence>
<evidence type="ECO:0000256" key="1">
    <source>
        <dbReference type="ARBA" id="ARBA00004752"/>
    </source>
</evidence>
<dbReference type="InterPro" id="IPR038063">
    <property type="entry name" value="Transpep_catalytic_dom"/>
</dbReference>
<evidence type="ECO:0000256" key="2">
    <source>
        <dbReference type="ARBA" id="ARBA00022679"/>
    </source>
</evidence>
<dbReference type="GO" id="GO:0071972">
    <property type="term" value="F:peptidoglycan L,D-transpeptidase activity"/>
    <property type="evidence" value="ECO:0007669"/>
    <property type="project" value="TreeGrafter"/>
</dbReference>
<sequence length="724" mass="78942">MPKKKNARSRSMKRPSRYPGDTLADMLAKHMDHSRTSPDLRLKRLAAGLFTASLAGLLLLISAPAFAAPSALTAGALRPPDGLEVLERQEDRGIRITLSWNNRADCAGYKVYRSSSLDGPYTQVGGVSAATWKDFPFFLDDSVERGAMYFYRVSSVAGNRAEGPQSEPVTARMGNGRRASAPAKSIIVSLAEQRAYFFENGVIVQIERVSTGASGTPTGNYRILAHRGTVSGCNYWMDWKKNYGMHSWPSYLGAYEENLGVNPRSHGCIRLHPLEAYWPYQWAPDGTPLTIIPQAYGGLPLCGASSSGGATAPSETWYFAEGYTGAEFLEYLLLFNPGSKPVNARATYYPEEHDPVTENYYLPPGSRQTITVNNVSGLPVSTGHAISIDADGPVVAQQSGYFNMQNRRGGSTTLGATSPSRTWYFAEGYTGALFSTYLLLFNPGEKETRYHVTYYVEGGQPYVHEFAQQAKNRATILVNALPGLNGKALSIKVESTQPTVAQRAIYFDWTGSPNQINGGDVAMGITAPAKTWYLAEGCTGHFLDEYILLLNPTSEIATVKFEFDTTTGPHPFECQVAPYARGTIAVDSIAGLESAETGAVITSDRDIVVERAMYNTRDSRRGGHVSNGISLLSKDWYFAEGYTAGTFDEYVLVMNPGVETANVTYLFHLENGADVGATFAVGPKSRFTLHADEIPGVEWTGSAVEVHSDRPVAAEQSHYFCVPR</sequence>
<evidence type="ECO:0000256" key="6">
    <source>
        <dbReference type="PROSITE-ProRule" id="PRU01373"/>
    </source>
</evidence>
<dbReference type="AlphaFoldDB" id="A0A2N3G705"/>
<reference evidence="9 10" key="1">
    <citation type="journal article" date="2017" name="ISME J.">
        <title>Potential for microbial H2 and metal transformations associated with novel bacteria and archaea in deep terrestrial subsurface sediments.</title>
        <authorList>
            <person name="Hernsdorf A.W."/>
            <person name="Amano Y."/>
            <person name="Miyakawa K."/>
            <person name="Ise K."/>
            <person name="Suzuki Y."/>
            <person name="Anantharaman K."/>
            <person name="Probst A."/>
            <person name="Burstein D."/>
            <person name="Thomas B.C."/>
            <person name="Banfield J.F."/>
        </authorList>
    </citation>
    <scope>NUCLEOTIDE SEQUENCE [LARGE SCALE GENOMIC DNA]</scope>
    <source>
        <strain evidence="9">HGW-Actinobacteria-3</strain>
    </source>
</reference>
<dbReference type="GO" id="GO:0018104">
    <property type="term" value="P:peptidoglycan-protein cross-linking"/>
    <property type="evidence" value="ECO:0007669"/>
    <property type="project" value="TreeGrafter"/>
</dbReference>
<dbReference type="EMBL" id="PHEX01000018">
    <property type="protein sequence ID" value="PKQ28398.1"/>
    <property type="molecule type" value="Genomic_DNA"/>
</dbReference>
<dbReference type="SUPFAM" id="SSF141523">
    <property type="entry name" value="L,D-transpeptidase catalytic domain-like"/>
    <property type="match status" value="1"/>
</dbReference>
<dbReference type="UniPathway" id="UPA00219"/>
<dbReference type="Gene3D" id="2.40.440.10">
    <property type="entry name" value="L,D-transpeptidase catalytic domain-like"/>
    <property type="match status" value="1"/>
</dbReference>
<dbReference type="SUPFAM" id="SSF89232">
    <property type="entry name" value="Hypothetical protein TM1070"/>
    <property type="match status" value="1"/>
</dbReference>
<evidence type="ECO:0000256" key="5">
    <source>
        <dbReference type="ARBA" id="ARBA00023316"/>
    </source>
</evidence>
<dbReference type="PROSITE" id="PS52029">
    <property type="entry name" value="LD_TPASE"/>
    <property type="match status" value="1"/>
</dbReference>
<dbReference type="GO" id="GO:0071555">
    <property type="term" value="P:cell wall organization"/>
    <property type="evidence" value="ECO:0007669"/>
    <property type="project" value="UniProtKB-UniRule"/>
</dbReference>
<dbReference type="InterPro" id="IPR005490">
    <property type="entry name" value="LD_TPept_cat_dom"/>
</dbReference>
<keyword evidence="3 6" id="KW-0133">Cell shape</keyword>
<proteinExistence type="predicted"/>
<dbReference type="GO" id="GO:0016740">
    <property type="term" value="F:transferase activity"/>
    <property type="evidence" value="ECO:0007669"/>
    <property type="project" value="UniProtKB-KW"/>
</dbReference>
<evidence type="ECO:0000256" key="7">
    <source>
        <dbReference type="SAM" id="MobiDB-lite"/>
    </source>
</evidence>
<dbReference type="InterPro" id="IPR036698">
    <property type="entry name" value="TM1070-like_sf"/>
</dbReference>
<dbReference type="Proteomes" id="UP000233654">
    <property type="component" value="Unassembled WGS sequence"/>
</dbReference>
<name>A0A2N3G705_9ACTN</name>
<dbReference type="PANTHER" id="PTHR30582:SF2">
    <property type="entry name" value="L,D-TRANSPEPTIDASE YCIB-RELATED"/>
    <property type="match status" value="1"/>
</dbReference>
<evidence type="ECO:0000256" key="3">
    <source>
        <dbReference type="ARBA" id="ARBA00022960"/>
    </source>
</evidence>
<dbReference type="PANTHER" id="PTHR30582">
    <property type="entry name" value="L,D-TRANSPEPTIDASE"/>
    <property type="match status" value="1"/>
</dbReference>
<dbReference type="GO" id="GO:0005975">
    <property type="term" value="P:carbohydrate metabolic process"/>
    <property type="evidence" value="ECO:0007669"/>
    <property type="project" value="UniProtKB-ARBA"/>
</dbReference>
<dbReference type="GO" id="GO:0005576">
    <property type="term" value="C:extracellular region"/>
    <property type="evidence" value="ECO:0007669"/>
    <property type="project" value="TreeGrafter"/>
</dbReference>
<keyword evidence="4 6" id="KW-0573">Peptidoglycan synthesis</keyword>
<dbReference type="InterPro" id="IPR050979">
    <property type="entry name" value="LD-transpeptidase"/>
</dbReference>
<evidence type="ECO:0000313" key="10">
    <source>
        <dbReference type="Proteomes" id="UP000233654"/>
    </source>
</evidence>
<feature type="active site" description="Nucleophile" evidence="6">
    <location>
        <position position="268"/>
    </location>
</feature>
<dbReference type="Gene3D" id="2.60.290.11">
    <property type="entry name" value="TM1070-like"/>
    <property type="match status" value="4"/>
</dbReference>
<comment type="caution">
    <text evidence="9">The sequence shown here is derived from an EMBL/GenBank/DDBJ whole genome shotgun (WGS) entry which is preliminary data.</text>
</comment>
<accession>A0A2N3G705</accession>
<dbReference type="GO" id="GO:0008360">
    <property type="term" value="P:regulation of cell shape"/>
    <property type="evidence" value="ECO:0007669"/>
    <property type="project" value="UniProtKB-UniRule"/>
</dbReference>